<protein>
    <submittedName>
        <fullName evidence="1">Uncharacterized protein</fullName>
    </submittedName>
</protein>
<dbReference type="Proteomes" id="UP001196870">
    <property type="component" value="Unassembled WGS sequence"/>
</dbReference>
<evidence type="ECO:0000313" key="1">
    <source>
        <dbReference type="EMBL" id="MBR0663546.1"/>
    </source>
</evidence>
<dbReference type="EMBL" id="JAAGBB010000004">
    <property type="protein sequence ID" value="MBR0663546.1"/>
    <property type="molecule type" value="Genomic_DNA"/>
</dbReference>
<evidence type="ECO:0000313" key="2">
    <source>
        <dbReference type="Proteomes" id="UP001196870"/>
    </source>
</evidence>
<reference evidence="2" key="1">
    <citation type="journal article" date="2021" name="Syst. Appl. Microbiol.">
        <title>Roseomonas hellenica sp. nov., isolated from roots of wild-growing Alkanna tinctoria.</title>
        <authorList>
            <person name="Rat A."/>
            <person name="Naranjo H.D."/>
            <person name="Lebbe L."/>
            <person name="Cnockaert M."/>
            <person name="Krigas N."/>
            <person name="Grigoriadou K."/>
            <person name="Maloupa E."/>
            <person name="Willems A."/>
        </authorList>
    </citation>
    <scope>NUCLEOTIDE SEQUENCE [LARGE SCALE GENOMIC DNA]</scope>
    <source>
        <strain evidence="2">LMG 31523</strain>
    </source>
</reference>
<gene>
    <name evidence="1" type="ORF">GXW71_04165</name>
</gene>
<keyword evidence="2" id="KW-1185">Reference proteome</keyword>
<comment type="caution">
    <text evidence="1">The sequence shown here is derived from an EMBL/GenBank/DDBJ whole genome shotgun (WGS) entry which is preliminary data.</text>
</comment>
<organism evidence="1 2">
    <name type="scientific">Plastoroseomonas hellenica</name>
    <dbReference type="NCBI Taxonomy" id="2687306"/>
    <lineage>
        <taxon>Bacteria</taxon>
        <taxon>Pseudomonadati</taxon>
        <taxon>Pseudomonadota</taxon>
        <taxon>Alphaproteobacteria</taxon>
        <taxon>Acetobacterales</taxon>
        <taxon>Acetobacteraceae</taxon>
        <taxon>Plastoroseomonas</taxon>
    </lineage>
</organism>
<proteinExistence type="predicted"/>
<name>A0ABS5ETB8_9PROT</name>
<accession>A0ABS5ETB8</accession>
<sequence>MTRRIDPSWVVFVSIENPEHDRCVDLFRRSDASFGFEEFRRDAEDAGRWTPVGSFAGAAYGSADLAYAAAERVVPWLAEVLAADPSLRKRPI</sequence>
<dbReference type="RefSeq" id="WP_211851143.1">
    <property type="nucleotide sequence ID" value="NZ_JAAGBB010000004.1"/>
</dbReference>